<dbReference type="RefSeq" id="WP_369208733.1">
    <property type="nucleotide sequence ID" value="NZ_JBFNXQ010000061.1"/>
</dbReference>
<evidence type="ECO:0000256" key="3">
    <source>
        <dbReference type="SAM" id="SignalP"/>
    </source>
</evidence>
<dbReference type="InterPro" id="IPR028082">
    <property type="entry name" value="Peripla_BP_I"/>
</dbReference>
<dbReference type="PROSITE" id="PS51257">
    <property type="entry name" value="PROKAR_LIPOPROTEIN"/>
    <property type="match status" value="1"/>
</dbReference>
<dbReference type="Pfam" id="PF13458">
    <property type="entry name" value="Peripla_BP_6"/>
    <property type="match status" value="1"/>
</dbReference>
<comment type="caution">
    <text evidence="5">The sequence shown here is derived from an EMBL/GenBank/DDBJ whole genome shotgun (WGS) entry which is preliminary data.</text>
</comment>
<feature type="signal peptide" evidence="3">
    <location>
        <begin position="1"/>
        <end position="24"/>
    </location>
</feature>
<feature type="chain" id="PRO_5046711455" evidence="3">
    <location>
        <begin position="25"/>
        <end position="445"/>
    </location>
</feature>
<reference evidence="5 6" key="1">
    <citation type="submission" date="2024-06" db="EMBL/GenBank/DDBJ databases">
        <title>Draft genome sequence of Geodermatophilus badlandi, a novel member of the Geodermatophilaceae isolated from badland sedimentary rocks in the Red desert, Wyoming, USA.</title>
        <authorList>
            <person name="Ben Tekaya S."/>
            <person name="Nouioui I."/>
            <person name="Flores G.M."/>
            <person name="Shaal M.N."/>
            <person name="Bredoire F."/>
            <person name="Basile F."/>
            <person name="Van Diepen L."/>
            <person name="Ward N.L."/>
        </authorList>
    </citation>
    <scope>NUCLEOTIDE SEQUENCE [LARGE SCALE GENOMIC DNA]</scope>
    <source>
        <strain evidence="5 6">WL48A</strain>
    </source>
</reference>
<dbReference type="PANTHER" id="PTHR30483">
    <property type="entry name" value="LEUCINE-SPECIFIC-BINDING PROTEIN"/>
    <property type="match status" value="1"/>
</dbReference>
<name>A0ABV3XJA6_9ACTN</name>
<proteinExistence type="inferred from homology"/>
<evidence type="ECO:0000259" key="4">
    <source>
        <dbReference type="Pfam" id="PF13458"/>
    </source>
</evidence>
<dbReference type="PANTHER" id="PTHR30483:SF6">
    <property type="entry name" value="PERIPLASMIC BINDING PROTEIN OF ABC TRANSPORTER FOR NATURAL AMINO ACIDS"/>
    <property type="match status" value="1"/>
</dbReference>
<gene>
    <name evidence="5" type="ORF">ABQ292_17545</name>
</gene>
<comment type="similarity">
    <text evidence="1">Belongs to the leucine-binding protein family.</text>
</comment>
<keyword evidence="2 3" id="KW-0732">Signal</keyword>
<dbReference type="InterPro" id="IPR051010">
    <property type="entry name" value="BCAA_transport"/>
</dbReference>
<dbReference type="Gene3D" id="3.40.50.2300">
    <property type="match status" value="1"/>
</dbReference>
<dbReference type="SUPFAM" id="SSF53822">
    <property type="entry name" value="Periplasmic binding protein-like I"/>
    <property type="match status" value="2"/>
</dbReference>
<feature type="domain" description="Leucine-binding protein" evidence="4">
    <location>
        <begin position="225"/>
        <end position="443"/>
    </location>
</feature>
<accession>A0ABV3XJA6</accession>
<dbReference type="EMBL" id="JBFNXQ010000061">
    <property type="protein sequence ID" value="MEX5720168.1"/>
    <property type="molecule type" value="Genomic_DNA"/>
</dbReference>
<dbReference type="InterPro" id="IPR028081">
    <property type="entry name" value="Leu-bd"/>
</dbReference>
<sequence length="445" mass="45161">MRTRTYARSIAVTSAALVALTACGGGDEGGGDSGGDAAGGGEKQVNIYGTDGNMGSTLGDDFEEEGALAGMKGTTPLTELAGDFRDQLLAIDPDLGNTFNYAGETYDAVVITALAAQRAGTNDANVFKAYVNGITAGGEKCDSYQACLDIINAGGNPDYDGRSGPLAFVDAGEPAAASFGILQFGEDNAIDDSATEYVLAGDEANATTDEGPAPAAPGTTGEQLVIGTLLPLTGDLAFLGPPEVAGARLAVQDINGAGGVLGQDVRLEEGDSGDATTDTATQTVDRLLQAGVSAIVGAASSGVSLNVIDRITGAGVMQISPANTSDQFTAYADNGLYFRTAPPDVLQARALADLIAADGNNTVGILARNDPYGTGLADNTVQNLLSGGLSEDQVVSITYDPNAANFDSEVQRMVDLNPDGIVVIGFEESSRIIQGLNENGIGPQR</sequence>
<evidence type="ECO:0000256" key="2">
    <source>
        <dbReference type="ARBA" id="ARBA00022729"/>
    </source>
</evidence>
<keyword evidence="6" id="KW-1185">Reference proteome</keyword>
<evidence type="ECO:0000313" key="5">
    <source>
        <dbReference type="EMBL" id="MEX5720168.1"/>
    </source>
</evidence>
<organism evidence="5 6">
    <name type="scientific">Geodermatophilus maliterrae</name>
    <dbReference type="NCBI Taxonomy" id="3162531"/>
    <lineage>
        <taxon>Bacteria</taxon>
        <taxon>Bacillati</taxon>
        <taxon>Actinomycetota</taxon>
        <taxon>Actinomycetes</taxon>
        <taxon>Geodermatophilales</taxon>
        <taxon>Geodermatophilaceae</taxon>
        <taxon>Geodermatophilus</taxon>
    </lineage>
</organism>
<dbReference type="Proteomes" id="UP001560045">
    <property type="component" value="Unassembled WGS sequence"/>
</dbReference>
<evidence type="ECO:0000313" key="6">
    <source>
        <dbReference type="Proteomes" id="UP001560045"/>
    </source>
</evidence>
<evidence type="ECO:0000256" key="1">
    <source>
        <dbReference type="ARBA" id="ARBA00010062"/>
    </source>
</evidence>
<protein>
    <submittedName>
        <fullName evidence="5">ABC transporter substrate-binding protein</fullName>
    </submittedName>
</protein>